<name>A0A8D8HL44_CULPI</name>
<organism evidence="1">
    <name type="scientific">Culex pipiens</name>
    <name type="common">House mosquito</name>
    <dbReference type="NCBI Taxonomy" id="7175"/>
    <lineage>
        <taxon>Eukaryota</taxon>
        <taxon>Metazoa</taxon>
        <taxon>Ecdysozoa</taxon>
        <taxon>Arthropoda</taxon>
        <taxon>Hexapoda</taxon>
        <taxon>Insecta</taxon>
        <taxon>Pterygota</taxon>
        <taxon>Neoptera</taxon>
        <taxon>Endopterygota</taxon>
        <taxon>Diptera</taxon>
        <taxon>Nematocera</taxon>
        <taxon>Culicoidea</taxon>
        <taxon>Culicidae</taxon>
        <taxon>Culicinae</taxon>
        <taxon>Culicini</taxon>
        <taxon>Culex</taxon>
        <taxon>Culex</taxon>
    </lineage>
</organism>
<dbReference type="AlphaFoldDB" id="A0A8D8HL44"/>
<protein>
    <submittedName>
        <fullName evidence="1">(northern house mosquito) hypothetical protein</fullName>
    </submittedName>
</protein>
<sequence length="110" mass="12189">MSTLCRIRPRRPALATTTHADGTTKVVPVVRTVRTIQRAELTLIAATTVPAIRSTTLRLCRSFGTAMGRRHPSVTVRRGRRKITLLTASTLHGAKCSALRRRSLILINIY</sequence>
<proteinExistence type="predicted"/>
<accession>A0A8D8HL44</accession>
<reference evidence="1" key="1">
    <citation type="submission" date="2021-05" db="EMBL/GenBank/DDBJ databases">
        <authorList>
            <person name="Alioto T."/>
            <person name="Alioto T."/>
            <person name="Gomez Garrido J."/>
        </authorList>
    </citation>
    <scope>NUCLEOTIDE SEQUENCE</scope>
</reference>
<dbReference type="EMBL" id="HBUE01321240">
    <property type="protein sequence ID" value="CAG6588244.1"/>
    <property type="molecule type" value="Transcribed_RNA"/>
</dbReference>
<dbReference type="EMBL" id="HBUE01119919">
    <property type="protein sequence ID" value="CAG6491961.1"/>
    <property type="molecule type" value="Transcribed_RNA"/>
</dbReference>
<dbReference type="EMBL" id="HBUE01214724">
    <property type="protein sequence ID" value="CAG6536252.1"/>
    <property type="molecule type" value="Transcribed_RNA"/>
</dbReference>
<evidence type="ECO:0000313" key="1">
    <source>
        <dbReference type="EMBL" id="CAG6536252.1"/>
    </source>
</evidence>